<dbReference type="GO" id="GO:1990254">
    <property type="term" value="F:keratin filament binding"/>
    <property type="evidence" value="ECO:0007669"/>
    <property type="project" value="TreeGrafter"/>
</dbReference>
<protein>
    <submittedName>
        <fullName evidence="8">Epiplakin isoform X1</fullName>
    </submittedName>
</protein>
<dbReference type="FunFam" id="3.90.1290.10:FF:000001">
    <property type="entry name" value="Plectin a"/>
    <property type="match status" value="12"/>
</dbReference>
<dbReference type="SMART" id="SM00250">
    <property type="entry name" value="PLEC"/>
    <property type="match status" value="65"/>
</dbReference>
<evidence type="ECO:0000256" key="5">
    <source>
        <dbReference type="ARBA" id="ARBA00022949"/>
    </source>
</evidence>
<feature type="region of interest" description="Disordered" evidence="7">
    <location>
        <begin position="86"/>
        <end position="125"/>
    </location>
</feature>
<name>A0AAD1S763_PELCU</name>
<evidence type="ECO:0000313" key="8">
    <source>
        <dbReference type="EMBL" id="CAH2286258.1"/>
    </source>
</evidence>
<dbReference type="EMBL" id="OW240915">
    <property type="protein sequence ID" value="CAH2286258.1"/>
    <property type="molecule type" value="Genomic_DNA"/>
</dbReference>
<dbReference type="InterPro" id="IPR035915">
    <property type="entry name" value="Plakin_repeat_sf"/>
</dbReference>
<dbReference type="GO" id="GO:0070161">
    <property type="term" value="C:anchoring junction"/>
    <property type="evidence" value="ECO:0007669"/>
    <property type="project" value="UniProtKB-SubCell"/>
</dbReference>
<dbReference type="GO" id="GO:0042995">
    <property type="term" value="C:cell projection"/>
    <property type="evidence" value="ECO:0007669"/>
    <property type="project" value="UniProtKB-SubCell"/>
</dbReference>
<comment type="subcellular location">
    <subcellularLocation>
        <location evidence="1">Cell junction</location>
    </subcellularLocation>
</comment>
<sequence length="5689" mass="639958">MEHHRHHEDKNKDVHKTNTMESNVFQTHETSHGIASGNHHMALPGIASGNHHMALPGIASGNHHENVHGITFGSHHETSQVIKLSSHHESKQVIRTSSHHETSHVQHSSSHQSSHGFRSETHHDSTKGIECGIHAESSQIVQGIECGIHADSSQIVQGIECGIHAQSSPIVQANKVLSSIAGFLVEHTKEKIGIYQALLKKLVSEEVACALLEAQAATGNIIDLLTNEKVSVEAAIQHGIVGPEFQEKLISAGKAVTGYALKNETLSLFQAFKKGLIGKNYAIRFLEAQIATGGIIDHASGNRVHLQEATKLNKIDEDMLTILSGKSESAKCYLDPNTAEASTYQDLLAGCITDQDTGLPLLPLENRFQGLRKQITAAQLFKAKIINQALYNDIKQGKQTLEMVGELQEVKPYLCSLGIIGGIYIECTKEKLSLYEAMKKNLLGSDLVVSLLEAQAASGFITDPIRNKTFSVTEAIQEGLVGLELKEKLLKAERAVTGFNDPYTGRLIPLFEAMNKELIDKSQGTKFLEVQLATGGIIDPIHSFHVPVEVAYSRGLFDEEMAQLISDTVKNPKGFVDPNTNDRVSYQDLRTRCTIDADTNLYLLPLKVTFQGLRGSATGKDLLESLIIDKETYENLQQGKISAHDVAQQETLKGYLHGTGCIAGVAVVSTNERRSIYEAMKEHLLMPGTAIALLEAQAATGFLLDPVKNLKLSVTDAIKSGLVGPELHEKLLSAEKAATGFLDPYTGNILPLLHAVQKGLILKDHGLHLLEAQVATGGVIDPVRKHRMPYNVAHARGYLDDEVIKSLGRPTSDIKGFFDPNSKENVTYEQLLERCLVDIQTGLYLIPVFDNTQDALKTPHSFIDCQTKKALKSTKLTVTLGKYKGQEISLWDLLFSEYFTIEQRESLIKLYKSGGHTLEELSTKVNKAITDLVSTTKVTFRGLRESVTPGQLLDSEIIDKDLFEKLEHGETSAKEVVNIDTVKKYLDGTGGISGLILTDTQEKISIYQAKRKGILRPGTSLILLEAQAATGFIIDPVENKKYSVDEALKANVIGSDFYEKLLSAEKAVTGYNDPYTGDVISLFQAMNKGLIVEEHGIRLLEAQIATGGIIDPKNSHRIPVEVAYKRGYFDKKMNIILSDPSDDTKGFFDPNTHENLTYLQLKERCIHESSTNLCLLPLQSKKLQFSINNYIKESFGNLEIFVKYGRLRGRTVSAWVLINSEYFAEWKRRELIEKFRLRKVTLEQITTLIEEEMQKWTDIRFPALRKQVSLYQLLEYEIIDKELFEQVLHGKLSAEDLLKMERVQKYLHGSGVLGGVIIQPSKQRIDFYEAVKRNILLPSTVLPLLEAQAATGHLINPANNQKLSVDESLKVGIIEPKIYDRLLSAEEAVTGYRDPYTGKKISLFQAMRKGLLDEKRTMQLLEAQFATGGIIDPINSLHLPESVAKKHGYLNEEVHNSLSNPTGVTKAYYDPTIKQMVTYAELLSRAVKDEDTGIYFFPLPQDFIEVPEGSYSDEEVKQTFSSIRIEERNATLWDLIHYGYFTVEQMYEILEKYKSKRIRIEELTTEILQIVKANEIKKTTHISFQGLRGKVPAVFLLDLNIITQKTFDELVQGMTSIEIVSQIESVKKCLQGSGSISGVFLESTKEKIDIYQAMKKNIILPANALMLLEAQAATGYLIDPAKNQKYTVNDAVKAGLVGPELHETLLAAERAVTGYNDPYTGNKISLGKMISKGLIPDKESVPLLQAQLSAGGIIDPVHCLYVSVQQSYKLGLLDEETSVSTNDLKIYFDPNTKEKLSYCQLKERCYKDPETGHLLLSIPESAALYTDAHIIELLKSAEFTAQTGRFKGQTVSLWDLLNSEYISISKLKELIAMYKSSNSEVIQEITKSITSIIEETDTTSNKLKFKGLRKQVSASDLFQSEVIDKKTLDELNLGKKTIDEVTEMDNVKRYLQGTNCIAGVLIQSTNKKMSIYEAMLKHILRPGTALVLLEAQAATGFMVDPVKNERLSVDEAKASGLIGHDVYAKLLSAEQAVIGYKDHYTGEKISLFQAMQKKLIVECHGIRLLEAQIATGGIIDPVHSHRVPVEVAYKRGYFNEDMNKILSDPDDDTKGFFDPNTHENLTYLQLVERCIQDPETGLYLLQVVKKGENYFYFTDRIKKDLRSITFEIHFGKFSSQVVSVWEVLTSEYITDLKRRELVKLYSVGVLSKDELISRLTALVQEHESKSSSVKFKGIRGEVTATSLFTAGIIDKKTLNNLTEGQITAESVAEMDSVKRYLEGTGCIAGVTVLPNNEVISISSAINRGILQKDIGLILLEAQAASGFLIDPTKNERLSITEALSASLVTSDIQEELEIAEKAVTGFTDPLTGNKISLFQAVEKGILHKEQGLYLLEAQIATGGVIDPIHNHRVPLDVAFRRRCLDEDTYISVSNAVNKKRFVDPNTHERISYANLLERCIKDPKSGLYLLPLAEKCDDYFYIDEQTKHILTTTSVHLNAGIFKGQDISLWELLCSSYISADKRKELIKIYKTKTSSTLKDIFNTIVSIIEEKEQSQGDIWFQGLRKQVKASELYNAGIINQETLEGLKQETQTATDVAKLDSVRRYLEGTSSIAGVLVTAKNDPEKKEKMSIYDAMLKRVLRPGTALVLLEAQAATGFVIDPIKNRKLAVEEALSAGLIGYEIYNKLLSAERGVTGYNDPYTGEKISLFQAMKKDLIVKDHGIRLLEAQIATGGIIDPVHSHRVPVEVAYKRGYFDEEMNQILSDPSDDTKGFFDPSTHENLTYKQLLERCIQDPDTGLYLLDVKYTKTAPVQSQTQLQSRTIQVTTGYLQGKNVSIWELLYSKYISVEKREELLKKFTSGNLSVEELITILLRIITETEVTFISTDTTDSVSQDKQIKMLLQSEKVNVSVGDFKGQSVSLWELLNSYYITEERRKDILEKLKSKTLSIQEIITLIITIITETEVGKIEKLQQSVELSVQPTVKSEPMVSDDEIQTALQSITIQVQKGELQGQALSIWDLLYSKHIPDGIKQELIDDYKLTIKDIIEMVLQTVEELEQESHKSILAKYSLKEEGFNLIQTVQFEVFVGELRGQTLSVWDFLNSRYFSEEKRKELLIKLNSGEIHIDELIKIIITIIEETEEKSKTIKFKGLRRQVTANELLISEIIDQSTLTELAQGTKSLEEVTQMDSVKRYLEGRSSIAGILVPSIKDPSKKETMSIYNAMLRNILRPGTALVLLEAQAATGFIIDPVKNLKLSVDEASEAGIFGHELHAKLLSAERAVTGYTDPYTGDKISLFQAMQKDLIVKDHGIRLLEAQIATGGIIDPVHSHRVPVEVAYKRGYFNEDMNQILSDPTDDTKGFFDPNTHENLTYLQLLQRCVQDPVTGLCMLEIKEKTAPSVQQRESFLRSQTVQIKVGQYMGQNISIWELLNSVYFTETVEKKQELLKKYSSGTITIEELISTILTIIEEWENKKSSQYVNGSSVSQSDQQAMKQNQPSDLQSALVSITTGKFHGQQPSVWDLLNSEYFTESKREELLHKYTTGVWNLEEITKLTTTIINETEETKITEKITSPIKADETVLTETDKQLCKALSAFTIIAPMGELKGEKVSLWEILHSKYISESERVDQLNKHRIAVENLKQAILKLIEGAEGKTDEEIQQALELRIMDINIGEFKGQKLSVWFLLHSKYISDEKRKELLEWYKAGKFTEDELLRFIITIIEETEERITGLEFQGLRTKVSAKELLESNIIDQTTMNELSQGSRTFVQVTQMESVKRYLEGTNCIAGVFVTSKKDSSEREKMSIYDAMLKRVLRPGTALVLLEAQAATGFVIDPMKNKRLSVDEALSAGLIGHEIYDKLLSAERGVTGYKDPYTGEKISLFQAMKKDLIVKDHGIRLLEAQIATGGIIDPVHSHRVPVEVAYKRGYFDEEMSQILSDPSDDTKGFFDPNTHENLTYIQLMERCIQDPDTGLYFLDVNDSKVSPLRSQTQTHLESRTLQTKIGYFHDKNVSIWELLNSKYISDVKREELLKVYTSGSLSIEELIDILITIIIETEFKSEMVEIFDGEFKGQSISLWEILHSSYITEEKRKDLLEKAKSGTLTVQEIITLVTIIIKPEASKVVELSSELTVKSDHSVHDEVIHRETLQKTLQTSVQQTVKSDQSVHDDEIQRALESIIIQVNKGQFQGQLVSVWDILNSNYVPESRRKELLGNYKLTVQDIMEIVIQSIEEVEYGSNKSLKAKYNLKDEVFNIIQTVQVEVSIGDFKGQRLSVWDLLSSRYFSEEKKKELLEKINSGSLKVHELIKIIITTIEEIEERSKILKFKGLRRQVTANELLSSEIIDQATLTELAQGRKTVEEVTQMDSVKRYLEGRSSIAGILVTSSKDPFKKDTMSIYNAMLRNILRPGTALVLLEAQAATGFIIDPVKNLKLSVDEASEAGIFGHELHAKLLSAERAVTGYTDPYTGDKISLFQAMQKDLIVKDHGIRLLEAQIATGGIIDPVHSHRVPVEVAYKRGYFNEDMNQILSDPMDDTKGFFDPNTHENLTYLQLLQRCVQDPDTGLCILEIKQKTAPSIQQRESSLRSQTVQIKVGQYTGQNISIWELLNSVYFTETVEKKQELLKKYSSGTITIEELTSTILSIIEEWENKKSSQYVNGSSVSQSDQQAMKQNQPSDLQSALVSITTGKFHGQQLSVWDLLNSEYFTESKREELLHKYTTGVWTLEEIIKIVTTITSETDSEITVTKTLSLGTESFSLSPVVYTQTDEQLRKALNAITVHVAAGKLREQKVSLWDILHSKYLSEDKRDGELDKHRATVNKLKKVILKIVEGAEGKSDEEIQQALELRITEINIGEFKGQKLSVWFLLHSKYISDEKRKELLEWYKAGKFTEDELLRFIITIIEETEERITGLEFQGLRTKVSAKELLESNIIDQTTMNELSQGSRTFEQVTQMESVKRYLEGTNCISGVFVTSKKDSSEREKMSIYDAMLKRVLRPGTALVLLEAQAATGFVIDPIQNKRLSVDEALSAGLIGHEIYDKLLSAERGVTGYKDPYTGEKISLFQAMKKDLIVKDHGIRLLEAQIATGGIIDPIHSHRVPVEVAYKRGYFDEEMNQILSDPSDDTKGLFDPNTHENLTYLQLLQRCVQDPDTGLFMLDVNERKTSFQIDHQQKNILQSYTFHMTGDEDKEMSLWDVLYSQHISAEKREELLKKYQSGTLTIEELKIIIITIITETRKGQSQDFGSTKQDVEIQESLQSVHINISKEGIQEESMSVWDFLNSKYISENERIDLLTKFKSGNLTIEELIKIIITIIQKTKVETIEHVTTKTQFITEEIKGSSVSIEASQWPTEDQLQKALEIIPSKITEHHSQTQIQESSVSVWDLLHSESVSVEKRKELLQTYKHTVNEIMSVCTNIIQEGEGTTSSPKSAESSLFKDTDLLSEDTELTSNRIQTQNSLMAVEVDVTVGSNPSQKSSLWQLLHSSYFTNEKKDELLVKFESGTLTLEDLMKCIITVIVEAEKTNVKVSSHRAITIKSGNVEHYFLPKPIEKSLQSLSVSISSREFHNRNISLWDILHSKNISDDKRQAFLTKYYGTIVEVSTILTNASQTTIKTDTQVHERTTEDFLKSVTVQVSIGEFKLAGQSHSLWELLHSRYVTETKRKELIEKFESKVLTWEEIFKIITTIIKETEERSSNLTFKGPL</sequence>
<dbReference type="SUPFAM" id="SSF75399">
    <property type="entry name" value="Plakin repeat"/>
    <property type="match status" value="13"/>
</dbReference>
<gene>
    <name evidence="8" type="ORF">PECUL_23A001095</name>
</gene>
<dbReference type="GO" id="GO:0005198">
    <property type="term" value="F:structural molecule activity"/>
    <property type="evidence" value="ECO:0007669"/>
    <property type="project" value="TreeGrafter"/>
</dbReference>
<dbReference type="Gene3D" id="3.90.1290.10">
    <property type="entry name" value="Plakin repeat"/>
    <property type="match status" value="13"/>
</dbReference>
<evidence type="ECO:0000256" key="7">
    <source>
        <dbReference type="SAM" id="MobiDB-lite"/>
    </source>
</evidence>
<organism evidence="8 9">
    <name type="scientific">Pelobates cultripes</name>
    <name type="common">Western spadefoot toad</name>
    <dbReference type="NCBI Taxonomy" id="61616"/>
    <lineage>
        <taxon>Eukaryota</taxon>
        <taxon>Metazoa</taxon>
        <taxon>Chordata</taxon>
        <taxon>Craniata</taxon>
        <taxon>Vertebrata</taxon>
        <taxon>Euteleostomi</taxon>
        <taxon>Amphibia</taxon>
        <taxon>Batrachia</taxon>
        <taxon>Anura</taxon>
        <taxon>Pelobatoidea</taxon>
        <taxon>Pelobatidae</taxon>
        <taxon>Pelobates</taxon>
    </lineage>
</organism>
<evidence type="ECO:0000256" key="3">
    <source>
        <dbReference type="ARBA" id="ARBA00022553"/>
    </source>
</evidence>
<evidence type="ECO:0000313" key="9">
    <source>
        <dbReference type="Proteomes" id="UP001295444"/>
    </source>
</evidence>
<keyword evidence="4" id="KW-0677">Repeat</keyword>
<evidence type="ECO:0000256" key="4">
    <source>
        <dbReference type="ARBA" id="ARBA00022737"/>
    </source>
</evidence>
<keyword evidence="9" id="KW-1185">Reference proteome</keyword>
<proteinExistence type="inferred from homology"/>
<evidence type="ECO:0000256" key="6">
    <source>
        <dbReference type="ARBA" id="ARBA00023054"/>
    </source>
</evidence>
<dbReference type="Proteomes" id="UP001295444">
    <property type="component" value="Chromosome 04"/>
</dbReference>
<dbReference type="GO" id="GO:0042060">
    <property type="term" value="P:wound healing"/>
    <property type="evidence" value="ECO:0007669"/>
    <property type="project" value="TreeGrafter"/>
</dbReference>
<dbReference type="GO" id="GO:0045095">
    <property type="term" value="C:keratin filament"/>
    <property type="evidence" value="ECO:0007669"/>
    <property type="project" value="TreeGrafter"/>
</dbReference>
<reference evidence="8" key="1">
    <citation type="submission" date="2022-03" db="EMBL/GenBank/DDBJ databases">
        <authorList>
            <person name="Alioto T."/>
            <person name="Alioto T."/>
            <person name="Gomez Garrido J."/>
        </authorList>
    </citation>
    <scope>NUCLEOTIDE SEQUENCE</scope>
</reference>
<dbReference type="PANTHER" id="PTHR23169:SF21">
    <property type="entry name" value="EPIPLAKIN"/>
    <property type="match status" value="1"/>
</dbReference>
<dbReference type="GO" id="GO:0005737">
    <property type="term" value="C:cytoplasm"/>
    <property type="evidence" value="ECO:0007669"/>
    <property type="project" value="TreeGrafter"/>
</dbReference>
<feature type="compositionally biased region" description="Low complexity" evidence="7">
    <location>
        <begin position="105"/>
        <end position="115"/>
    </location>
</feature>
<keyword evidence="6" id="KW-0175">Coiled coil</keyword>
<dbReference type="InterPro" id="IPR043197">
    <property type="entry name" value="Plakin"/>
</dbReference>
<keyword evidence="3" id="KW-0597">Phosphoprotein</keyword>
<keyword evidence="5" id="KW-0965">Cell junction</keyword>
<evidence type="ECO:0000256" key="1">
    <source>
        <dbReference type="ARBA" id="ARBA00004282"/>
    </source>
</evidence>
<dbReference type="GO" id="GO:0016020">
    <property type="term" value="C:membrane"/>
    <property type="evidence" value="ECO:0007669"/>
    <property type="project" value="TreeGrafter"/>
</dbReference>
<dbReference type="FunFam" id="3.90.1290.10:FF:000025">
    <property type="entry name" value="Epiplakin 1"/>
    <property type="match status" value="1"/>
</dbReference>
<dbReference type="PANTHER" id="PTHR23169">
    <property type="entry name" value="ENVOPLAKIN"/>
    <property type="match status" value="1"/>
</dbReference>
<evidence type="ECO:0000256" key="2">
    <source>
        <dbReference type="ARBA" id="ARBA00009109"/>
    </source>
</evidence>
<feature type="compositionally biased region" description="Basic and acidic residues" evidence="7">
    <location>
        <begin position="86"/>
        <end position="104"/>
    </location>
</feature>
<accession>A0AAD1S763</accession>
<comment type="similarity">
    <text evidence="2">Belongs to the plakin or cytolinker family.</text>
</comment>
<dbReference type="Pfam" id="PF00681">
    <property type="entry name" value="Plectin"/>
    <property type="match status" value="27"/>
</dbReference>
<dbReference type="InterPro" id="IPR001101">
    <property type="entry name" value="Plectin_repeat"/>
</dbReference>
<dbReference type="GO" id="GO:0045110">
    <property type="term" value="P:intermediate filament bundle assembly"/>
    <property type="evidence" value="ECO:0007669"/>
    <property type="project" value="TreeGrafter"/>
</dbReference>